<evidence type="ECO:0000313" key="3">
    <source>
        <dbReference type="Proteomes" id="UP000834106"/>
    </source>
</evidence>
<organism evidence="2 3">
    <name type="scientific">Fraxinus pennsylvanica</name>
    <dbReference type="NCBI Taxonomy" id="56036"/>
    <lineage>
        <taxon>Eukaryota</taxon>
        <taxon>Viridiplantae</taxon>
        <taxon>Streptophyta</taxon>
        <taxon>Embryophyta</taxon>
        <taxon>Tracheophyta</taxon>
        <taxon>Spermatophyta</taxon>
        <taxon>Magnoliopsida</taxon>
        <taxon>eudicotyledons</taxon>
        <taxon>Gunneridae</taxon>
        <taxon>Pentapetalae</taxon>
        <taxon>asterids</taxon>
        <taxon>lamiids</taxon>
        <taxon>Lamiales</taxon>
        <taxon>Oleaceae</taxon>
        <taxon>Oleeae</taxon>
        <taxon>Fraxinus</taxon>
    </lineage>
</organism>
<sequence>MAANLQSRRLASFAKRFLSQITPSNSLLIPSYSLTRSVHVSVYDKNVEENVVEENVQPTVVPDDVISPLSDEYWEPHPETGVFGPATDGDKPAIDGEPLKANGDSVLEEKAFFRPLEDLEIPPPELQGETEVGSTIDKA</sequence>
<feature type="region of interest" description="Disordered" evidence="1">
    <location>
        <begin position="62"/>
        <end position="98"/>
    </location>
</feature>
<proteinExistence type="predicted"/>
<gene>
    <name evidence="2" type="ORF">FPE_LOCUS22520</name>
</gene>
<dbReference type="InterPro" id="IPR039291">
    <property type="entry name" value="At5g17165-like"/>
</dbReference>
<dbReference type="EMBL" id="OU503048">
    <property type="protein sequence ID" value="CAI9775090.1"/>
    <property type="molecule type" value="Genomic_DNA"/>
</dbReference>
<dbReference type="PANTHER" id="PTHR35122:SF2">
    <property type="entry name" value="OS04G0598000 PROTEIN"/>
    <property type="match status" value="1"/>
</dbReference>
<accession>A0AAD2E4Y2</accession>
<dbReference type="Pfam" id="PF22272">
    <property type="entry name" value="LEA_3b"/>
    <property type="match status" value="1"/>
</dbReference>
<dbReference type="PANTHER" id="PTHR35122">
    <property type="entry name" value="OSJNBA0093F12.14 PROTEIN"/>
    <property type="match status" value="1"/>
</dbReference>
<evidence type="ECO:0000313" key="2">
    <source>
        <dbReference type="EMBL" id="CAI9775090.1"/>
    </source>
</evidence>
<name>A0AAD2E4Y2_9LAMI</name>
<feature type="compositionally biased region" description="Basic and acidic residues" evidence="1">
    <location>
        <begin position="88"/>
        <end position="98"/>
    </location>
</feature>
<protein>
    <submittedName>
        <fullName evidence="2">Uncharacterized protein</fullName>
    </submittedName>
</protein>
<keyword evidence="3" id="KW-1185">Reference proteome</keyword>
<evidence type="ECO:0000256" key="1">
    <source>
        <dbReference type="SAM" id="MobiDB-lite"/>
    </source>
</evidence>
<dbReference type="Proteomes" id="UP000834106">
    <property type="component" value="Chromosome 13"/>
</dbReference>
<reference evidence="2" key="1">
    <citation type="submission" date="2023-05" db="EMBL/GenBank/DDBJ databases">
        <authorList>
            <person name="Huff M."/>
        </authorList>
    </citation>
    <scope>NUCLEOTIDE SEQUENCE</scope>
</reference>
<dbReference type="AlphaFoldDB" id="A0AAD2E4Y2"/>
<feature type="region of interest" description="Disordered" evidence="1">
    <location>
        <begin position="117"/>
        <end position="139"/>
    </location>
</feature>